<reference evidence="8 9" key="2">
    <citation type="journal article" date="2010" name="Nucleic Acids Res.">
        <title>BeetleBase in 2010: revisions to provide comprehensive genomic information for Tribolium castaneum.</title>
        <authorList>
            <person name="Kim H.S."/>
            <person name="Murphy T."/>
            <person name="Xia J."/>
            <person name="Caragea D."/>
            <person name="Park Y."/>
            <person name="Beeman R.W."/>
            <person name="Lorenzen M.D."/>
            <person name="Butcher S."/>
            <person name="Manak J.R."/>
            <person name="Brown S.J."/>
        </authorList>
    </citation>
    <scope>GENOME REANNOTATION</scope>
    <source>
        <strain evidence="8 9">Georgia GA2</strain>
    </source>
</reference>
<keyword evidence="9" id="KW-1185">Reference proteome</keyword>
<dbReference type="PANTHER" id="PTHR13394">
    <property type="entry name" value="ORIGIN RECOGNITION COMPLEX SUBUNIT 6"/>
    <property type="match status" value="1"/>
</dbReference>
<feature type="domain" description="ORC6 first cyclin-like" evidence="6">
    <location>
        <begin position="16"/>
        <end position="88"/>
    </location>
</feature>
<evidence type="ECO:0000256" key="5">
    <source>
        <dbReference type="ARBA" id="ARBA00023242"/>
    </source>
</evidence>
<dbReference type="InParanoid" id="D6WSF9"/>
<evidence type="ECO:0000256" key="3">
    <source>
        <dbReference type="ARBA" id="ARBA00022705"/>
    </source>
</evidence>
<evidence type="ECO:0000256" key="4">
    <source>
        <dbReference type="ARBA" id="ARBA00023125"/>
    </source>
</evidence>
<dbReference type="GO" id="GO:0003677">
    <property type="term" value="F:DNA binding"/>
    <property type="evidence" value="ECO:0007669"/>
    <property type="project" value="UniProtKB-KW"/>
</dbReference>
<dbReference type="Pfam" id="PF05460">
    <property type="entry name" value="ORC6"/>
    <property type="match status" value="1"/>
</dbReference>
<dbReference type="GO" id="GO:0005664">
    <property type="term" value="C:nuclear origin of replication recognition complex"/>
    <property type="evidence" value="ECO:0000318"/>
    <property type="project" value="GO_Central"/>
</dbReference>
<accession>D6WSF9</accession>
<evidence type="ECO:0000259" key="6">
    <source>
        <dbReference type="Pfam" id="PF05460"/>
    </source>
</evidence>
<protein>
    <submittedName>
        <fullName evidence="8">Origin recognition complex subunit 6-like Protein</fullName>
    </submittedName>
</protein>
<reference evidence="8 9" key="1">
    <citation type="journal article" date="2008" name="Nature">
        <title>The genome of the model beetle and pest Tribolium castaneum.</title>
        <authorList>
            <consortium name="Tribolium Genome Sequencing Consortium"/>
            <person name="Richards S."/>
            <person name="Gibbs R.A."/>
            <person name="Weinstock G.M."/>
            <person name="Brown S.J."/>
            <person name="Denell R."/>
            <person name="Beeman R.W."/>
            <person name="Gibbs R."/>
            <person name="Beeman R.W."/>
            <person name="Brown S.J."/>
            <person name="Bucher G."/>
            <person name="Friedrich M."/>
            <person name="Grimmelikhuijzen C.J."/>
            <person name="Klingler M."/>
            <person name="Lorenzen M."/>
            <person name="Richards S."/>
            <person name="Roth S."/>
            <person name="Schroder R."/>
            <person name="Tautz D."/>
            <person name="Zdobnov E.M."/>
            <person name="Muzny D."/>
            <person name="Gibbs R.A."/>
            <person name="Weinstock G.M."/>
            <person name="Attaway T."/>
            <person name="Bell S."/>
            <person name="Buhay C.J."/>
            <person name="Chandrabose M.N."/>
            <person name="Chavez D."/>
            <person name="Clerk-Blankenburg K.P."/>
            <person name="Cree A."/>
            <person name="Dao M."/>
            <person name="Davis C."/>
            <person name="Chacko J."/>
            <person name="Dinh H."/>
            <person name="Dugan-Rocha S."/>
            <person name="Fowler G."/>
            <person name="Garner T.T."/>
            <person name="Garnes J."/>
            <person name="Gnirke A."/>
            <person name="Hawes A."/>
            <person name="Hernandez J."/>
            <person name="Hines S."/>
            <person name="Holder M."/>
            <person name="Hume J."/>
            <person name="Jhangiani S.N."/>
            <person name="Joshi V."/>
            <person name="Khan Z.M."/>
            <person name="Jackson L."/>
            <person name="Kovar C."/>
            <person name="Kowis A."/>
            <person name="Lee S."/>
            <person name="Lewis L.R."/>
            <person name="Margolis J."/>
            <person name="Morgan M."/>
            <person name="Nazareth L.V."/>
            <person name="Nguyen N."/>
            <person name="Okwuonu G."/>
            <person name="Parker D."/>
            <person name="Richards S."/>
            <person name="Ruiz S.J."/>
            <person name="Santibanez J."/>
            <person name="Savard J."/>
            <person name="Scherer S.E."/>
            <person name="Schneider B."/>
            <person name="Sodergren E."/>
            <person name="Tautz D."/>
            <person name="Vattahil S."/>
            <person name="Villasana D."/>
            <person name="White C.S."/>
            <person name="Wright R."/>
            <person name="Park Y."/>
            <person name="Beeman R.W."/>
            <person name="Lord J."/>
            <person name="Oppert B."/>
            <person name="Lorenzen M."/>
            <person name="Brown S."/>
            <person name="Wang L."/>
            <person name="Savard J."/>
            <person name="Tautz D."/>
            <person name="Richards S."/>
            <person name="Weinstock G."/>
            <person name="Gibbs R.A."/>
            <person name="Liu Y."/>
            <person name="Worley K."/>
            <person name="Weinstock G."/>
            <person name="Elsik C.G."/>
            <person name="Reese J.T."/>
            <person name="Elhaik E."/>
            <person name="Landan G."/>
            <person name="Graur D."/>
            <person name="Arensburger P."/>
            <person name="Atkinson P."/>
            <person name="Beeman R.W."/>
            <person name="Beidler J."/>
            <person name="Brown S.J."/>
            <person name="Demuth J.P."/>
            <person name="Drury D.W."/>
            <person name="Du Y.Z."/>
            <person name="Fujiwara H."/>
            <person name="Lorenzen M."/>
            <person name="Maselli V."/>
            <person name="Osanai M."/>
            <person name="Park Y."/>
            <person name="Robertson H.M."/>
            <person name="Tu Z."/>
            <person name="Wang J.J."/>
            <person name="Wang S."/>
            <person name="Richards S."/>
            <person name="Song H."/>
            <person name="Zhang L."/>
            <person name="Sodergren E."/>
            <person name="Werner D."/>
            <person name="Stanke M."/>
            <person name="Morgenstern B."/>
            <person name="Solovyev V."/>
            <person name="Kosarev P."/>
            <person name="Brown G."/>
            <person name="Chen H.C."/>
            <person name="Ermolaeva O."/>
            <person name="Hlavina W."/>
            <person name="Kapustin Y."/>
            <person name="Kiryutin B."/>
            <person name="Kitts P."/>
            <person name="Maglott D."/>
            <person name="Pruitt K."/>
            <person name="Sapojnikov V."/>
            <person name="Souvorov A."/>
            <person name="Mackey A.J."/>
            <person name="Waterhouse R.M."/>
            <person name="Wyder S."/>
            <person name="Zdobnov E.M."/>
            <person name="Zdobnov E.M."/>
            <person name="Wyder S."/>
            <person name="Kriventseva E.V."/>
            <person name="Kadowaki T."/>
            <person name="Bork P."/>
            <person name="Aranda M."/>
            <person name="Bao R."/>
            <person name="Beermann A."/>
            <person name="Berns N."/>
            <person name="Bolognesi R."/>
            <person name="Bonneton F."/>
            <person name="Bopp D."/>
            <person name="Brown S.J."/>
            <person name="Bucher G."/>
            <person name="Butts T."/>
            <person name="Chaumot A."/>
            <person name="Denell R.E."/>
            <person name="Ferrier D.E."/>
            <person name="Friedrich M."/>
            <person name="Gordon C.M."/>
            <person name="Jindra M."/>
            <person name="Klingler M."/>
            <person name="Lan Q."/>
            <person name="Lattorff H.M."/>
            <person name="Laudet V."/>
            <person name="von Levetsow C."/>
            <person name="Liu Z."/>
            <person name="Lutz R."/>
            <person name="Lynch J.A."/>
            <person name="da Fonseca R.N."/>
            <person name="Posnien N."/>
            <person name="Reuter R."/>
            <person name="Roth S."/>
            <person name="Savard J."/>
            <person name="Schinko J.B."/>
            <person name="Schmitt C."/>
            <person name="Schoppmeier M."/>
            <person name="Schroder R."/>
            <person name="Shippy T.D."/>
            <person name="Simonnet F."/>
            <person name="Marques-Souza H."/>
            <person name="Tautz D."/>
            <person name="Tomoyasu Y."/>
            <person name="Trauner J."/>
            <person name="Van der Zee M."/>
            <person name="Vervoort M."/>
            <person name="Wittkopp N."/>
            <person name="Wimmer E.A."/>
            <person name="Yang X."/>
            <person name="Jones A.K."/>
            <person name="Sattelle D.B."/>
            <person name="Ebert P.R."/>
            <person name="Nelson D."/>
            <person name="Scott J.G."/>
            <person name="Beeman R.W."/>
            <person name="Muthukrishnan S."/>
            <person name="Kramer K.J."/>
            <person name="Arakane Y."/>
            <person name="Beeman R.W."/>
            <person name="Zhu Q."/>
            <person name="Hogenkamp D."/>
            <person name="Dixit R."/>
            <person name="Oppert B."/>
            <person name="Jiang H."/>
            <person name="Zou Z."/>
            <person name="Marshall J."/>
            <person name="Elpidina E."/>
            <person name="Vinokurov K."/>
            <person name="Oppert C."/>
            <person name="Zou Z."/>
            <person name="Evans J."/>
            <person name="Lu Z."/>
            <person name="Zhao P."/>
            <person name="Sumathipala N."/>
            <person name="Altincicek B."/>
            <person name="Vilcinskas A."/>
            <person name="Williams M."/>
            <person name="Hultmark D."/>
            <person name="Hetru C."/>
            <person name="Jiang H."/>
            <person name="Grimmelikhuijzen C.J."/>
            <person name="Hauser F."/>
            <person name="Cazzamali G."/>
            <person name="Williamson M."/>
            <person name="Park Y."/>
            <person name="Li B."/>
            <person name="Tanaka Y."/>
            <person name="Predel R."/>
            <person name="Neupert S."/>
            <person name="Schachtner J."/>
            <person name="Verleyen P."/>
            <person name="Raible F."/>
            <person name="Bork P."/>
            <person name="Friedrich M."/>
            <person name="Walden K.K."/>
            <person name="Robertson H.M."/>
            <person name="Angeli S."/>
            <person name="Foret S."/>
            <person name="Bucher G."/>
            <person name="Schuetz S."/>
            <person name="Maleszka R."/>
            <person name="Wimmer E.A."/>
            <person name="Beeman R.W."/>
            <person name="Lorenzen M."/>
            <person name="Tomoyasu Y."/>
            <person name="Miller S.C."/>
            <person name="Grossmann D."/>
            <person name="Bucher G."/>
        </authorList>
    </citation>
    <scope>NUCLEOTIDE SEQUENCE [LARGE SCALE GENOMIC DNA]</scope>
    <source>
        <strain evidence="8 9">Georgia GA2</strain>
    </source>
</reference>
<dbReference type="FunCoup" id="D6WSF9">
    <property type="interactions" value="631"/>
</dbReference>
<dbReference type="Gene3D" id="1.10.472.10">
    <property type="entry name" value="Cyclin-like"/>
    <property type="match status" value="1"/>
</dbReference>
<dbReference type="HOGENOM" id="CLU_067825_0_0_1"/>
<dbReference type="AlphaFoldDB" id="D6WSF9"/>
<gene>
    <name evidence="8" type="primary">AUGUSTUS-3.0.2_09250</name>
    <name evidence="8" type="ORF">TcasGA2_TC009250</name>
</gene>
<dbReference type="PANTHER" id="PTHR13394:SF0">
    <property type="entry name" value="ORIGIN RECOGNITION COMPLEX SUBUNIT 6"/>
    <property type="match status" value="1"/>
</dbReference>
<dbReference type="GO" id="GO:0006270">
    <property type="term" value="P:DNA replication initiation"/>
    <property type="evidence" value="ECO:0000318"/>
    <property type="project" value="GO_Central"/>
</dbReference>
<dbReference type="OMA" id="CNESTEQ"/>
<dbReference type="InterPro" id="IPR008721">
    <property type="entry name" value="ORC6_cyclin_first"/>
</dbReference>
<keyword evidence="3" id="KW-0235">DNA replication</keyword>
<dbReference type="Pfam" id="PF21913">
    <property type="entry name" value="ORC6_2nd"/>
    <property type="match status" value="1"/>
</dbReference>
<dbReference type="EMBL" id="KQ971352">
    <property type="protein sequence ID" value="EFA06374.2"/>
    <property type="molecule type" value="Genomic_DNA"/>
</dbReference>
<sequence>MSSILQNNAERLGIRDSPTIQKAESFLRVLNTKPASKTISDVAKIIMCLDLAATALGQGFDKDTAVKLSGLRKSGYQNNLNNLEKILNLDKPITVSELCVQLSCTEVKDLAEKILANYQERDTKIKDLEHPQYVAAAVYTGCKLSNIRVDKIQFRAISRLKVAQWNELLEEFSKFATSLGLIKKLWKVKISKHSP</sequence>
<comment type="similarity">
    <text evidence="2">Belongs to the ORC6 family.</text>
</comment>
<keyword evidence="4" id="KW-0238">DNA-binding</keyword>
<evidence type="ECO:0000313" key="8">
    <source>
        <dbReference type="EMBL" id="EFA06374.2"/>
    </source>
</evidence>
<evidence type="ECO:0000256" key="1">
    <source>
        <dbReference type="ARBA" id="ARBA00004123"/>
    </source>
</evidence>
<dbReference type="InterPro" id="IPR054113">
    <property type="entry name" value="ORC6_cyclin-like_2nd"/>
</dbReference>
<comment type="subcellular location">
    <subcellularLocation>
        <location evidence="1">Nucleus</location>
    </subcellularLocation>
</comment>
<dbReference type="CDD" id="cd11583">
    <property type="entry name" value="Orc6_mid"/>
    <property type="match status" value="1"/>
</dbReference>
<keyword evidence="5" id="KW-0539">Nucleus</keyword>
<proteinExistence type="inferred from homology"/>
<evidence type="ECO:0000259" key="7">
    <source>
        <dbReference type="Pfam" id="PF21913"/>
    </source>
</evidence>
<dbReference type="Proteomes" id="UP000007266">
    <property type="component" value="Linkage group 7"/>
</dbReference>
<evidence type="ECO:0000313" key="9">
    <source>
        <dbReference type="Proteomes" id="UP000007266"/>
    </source>
</evidence>
<evidence type="ECO:0000256" key="2">
    <source>
        <dbReference type="ARBA" id="ARBA00010840"/>
    </source>
</evidence>
<name>D6WSF9_TRICA</name>
<feature type="domain" description="ORC6 second cyclin-like" evidence="7">
    <location>
        <begin position="93"/>
        <end position="175"/>
    </location>
</feature>
<dbReference type="STRING" id="7070.D6WSF9"/>
<dbReference type="InterPro" id="IPR020529">
    <property type="entry name" value="ORC6_met/pln"/>
</dbReference>
<organism evidence="8 9">
    <name type="scientific">Tribolium castaneum</name>
    <name type="common">Red flour beetle</name>
    <dbReference type="NCBI Taxonomy" id="7070"/>
    <lineage>
        <taxon>Eukaryota</taxon>
        <taxon>Metazoa</taxon>
        <taxon>Ecdysozoa</taxon>
        <taxon>Arthropoda</taxon>
        <taxon>Hexapoda</taxon>
        <taxon>Insecta</taxon>
        <taxon>Pterygota</taxon>
        <taxon>Neoptera</taxon>
        <taxon>Endopterygota</taxon>
        <taxon>Coleoptera</taxon>
        <taxon>Polyphaga</taxon>
        <taxon>Cucujiformia</taxon>
        <taxon>Tenebrionidae</taxon>
        <taxon>Tenebrionidae incertae sedis</taxon>
        <taxon>Tribolium</taxon>
    </lineage>
</organism>
<dbReference type="eggNOG" id="KOG4557">
    <property type="taxonomic scope" value="Eukaryota"/>
</dbReference>